<evidence type="ECO:0000256" key="1">
    <source>
        <dbReference type="HAMAP-Rule" id="MF_02066"/>
    </source>
</evidence>
<reference evidence="3 4" key="1">
    <citation type="submission" date="2020-08" db="EMBL/GenBank/DDBJ databases">
        <title>Genomic Encyclopedia of Type Strains, Phase IV (KMG-IV): sequencing the most valuable type-strain genomes for metagenomic binning, comparative biology and taxonomic classification.</title>
        <authorList>
            <person name="Goeker M."/>
        </authorList>
    </citation>
    <scope>NUCLEOTIDE SEQUENCE [LARGE SCALE GENOMIC DNA]</scope>
    <source>
        <strain evidence="3 4">DSM 16268</strain>
    </source>
</reference>
<dbReference type="AlphaFoldDB" id="A0A7W9CVD9"/>
<feature type="compositionally biased region" description="Low complexity" evidence="2">
    <location>
        <begin position="188"/>
        <end position="200"/>
    </location>
</feature>
<dbReference type="InterPro" id="IPR014162">
    <property type="entry name" value="CpoB_C"/>
</dbReference>
<keyword evidence="1" id="KW-0732">Signal</keyword>
<feature type="coiled-coil region" evidence="1">
    <location>
        <begin position="61"/>
        <end position="102"/>
    </location>
</feature>
<evidence type="ECO:0000313" key="3">
    <source>
        <dbReference type="EMBL" id="MBB5752600.1"/>
    </source>
</evidence>
<dbReference type="RefSeq" id="WP_183854549.1">
    <property type="nucleotide sequence ID" value="NZ_JACHOO010000003.1"/>
</dbReference>
<keyword evidence="1" id="KW-0574">Periplasm</keyword>
<dbReference type="GO" id="GO:0030288">
    <property type="term" value="C:outer membrane-bounded periplasmic space"/>
    <property type="evidence" value="ECO:0007669"/>
    <property type="project" value="UniProtKB-UniRule"/>
</dbReference>
<name>A0A7W9CVD9_9HYPH</name>
<comment type="function">
    <text evidence="1">Mediates coordination of peptidoglycan synthesis and outer membrane constriction during cell division.</text>
</comment>
<dbReference type="Proteomes" id="UP000523821">
    <property type="component" value="Unassembled WGS sequence"/>
</dbReference>
<comment type="subcellular location">
    <subcellularLocation>
        <location evidence="1">Periplasm</location>
    </subcellularLocation>
</comment>
<keyword evidence="4" id="KW-1185">Reference proteome</keyword>
<protein>
    <recommendedName>
        <fullName evidence="1">Cell division coordinator CpoB</fullName>
    </recommendedName>
</protein>
<keyword evidence="1" id="KW-0132">Cell division</keyword>
<dbReference type="InterPro" id="IPR019734">
    <property type="entry name" value="TPR_rpt"/>
</dbReference>
<sequence precursor="true">MKRSIVFLAAGFVALATFAGTADAGLFDRLRGRDGQPPQDVGSAPAAQSSSSAEAQFTLRIERVEDQMRLLTGQVEELQHQVRQLQDQLKRQQDDVEFRLQQLEGGGAARPPQRRGEAPAHTPAAPPRAEAAASAPPRTAAAPTPAQGDAIGSVIDGGPGSGDDLGLEPVAPGGPGTPPRDLGTLTLDPNAAPPADAGGPIDLSALGAGAAAQPVRPEAPAPTGNARGDYENAYNLVLSGDYALAETSFRTFLASYPDDGLAGDAQYWLGESLYQRGELRDAADEFLTGYKRYPQSDKAPDMLLKLGLSLAGLNQRDAACATYAQTLKQYPKATRALVDRVQAEQKRASC</sequence>
<feature type="compositionally biased region" description="Low complexity" evidence="2">
    <location>
        <begin position="119"/>
        <end position="146"/>
    </location>
</feature>
<organism evidence="3 4">
    <name type="scientific">Prosthecomicrobium pneumaticum</name>
    <dbReference type="NCBI Taxonomy" id="81895"/>
    <lineage>
        <taxon>Bacteria</taxon>
        <taxon>Pseudomonadati</taxon>
        <taxon>Pseudomonadota</taxon>
        <taxon>Alphaproteobacteria</taxon>
        <taxon>Hyphomicrobiales</taxon>
        <taxon>Kaistiaceae</taxon>
        <taxon>Prosthecomicrobium</taxon>
    </lineage>
</organism>
<dbReference type="GO" id="GO:0043093">
    <property type="term" value="P:FtsZ-dependent cytokinesis"/>
    <property type="evidence" value="ECO:0007669"/>
    <property type="project" value="UniProtKB-UniRule"/>
</dbReference>
<gene>
    <name evidence="1" type="primary">cpoB</name>
    <name evidence="3" type="ORF">GGQ63_001654</name>
</gene>
<feature type="region of interest" description="Disordered" evidence="2">
    <location>
        <begin position="29"/>
        <end position="54"/>
    </location>
</feature>
<keyword evidence="1" id="KW-0175">Coiled coil</keyword>
<feature type="region of interest" description="Disordered" evidence="2">
    <location>
        <begin position="104"/>
        <end position="204"/>
    </location>
</feature>
<dbReference type="HAMAP" id="MF_02066">
    <property type="entry name" value="CpoB"/>
    <property type="match status" value="1"/>
</dbReference>
<accession>A0A7W9CVD9</accession>
<dbReference type="InterPro" id="IPR011990">
    <property type="entry name" value="TPR-like_helical_dom_sf"/>
</dbReference>
<feature type="compositionally biased region" description="Low complexity" evidence="2">
    <location>
        <begin position="43"/>
        <end position="54"/>
    </location>
</feature>
<feature type="chain" id="PRO_5031641945" description="Cell division coordinator CpoB" evidence="1">
    <location>
        <begin position="25"/>
        <end position="350"/>
    </location>
</feature>
<dbReference type="Pfam" id="PF13174">
    <property type="entry name" value="TPR_6"/>
    <property type="match status" value="1"/>
</dbReference>
<comment type="caution">
    <text evidence="3">The sequence shown here is derived from an EMBL/GenBank/DDBJ whole genome shotgun (WGS) entry which is preliminary data.</text>
</comment>
<dbReference type="Pfam" id="PF13432">
    <property type="entry name" value="TPR_16"/>
    <property type="match status" value="1"/>
</dbReference>
<dbReference type="SUPFAM" id="SSF48452">
    <property type="entry name" value="TPR-like"/>
    <property type="match status" value="1"/>
</dbReference>
<proteinExistence type="inferred from homology"/>
<dbReference type="Gene3D" id="1.25.40.10">
    <property type="entry name" value="Tetratricopeptide repeat domain"/>
    <property type="match status" value="1"/>
</dbReference>
<dbReference type="NCBIfam" id="TIGR02795">
    <property type="entry name" value="tol_pal_ybgF"/>
    <property type="match status" value="1"/>
</dbReference>
<keyword evidence="1" id="KW-0131">Cell cycle</keyword>
<comment type="similarity">
    <text evidence="1">Belongs to the CpoB family.</text>
</comment>
<evidence type="ECO:0000313" key="4">
    <source>
        <dbReference type="Proteomes" id="UP000523821"/>
    </source>
</evidence>
<dbReference type="EMBL" id="JACHOO010000003">
    <property type="protein sequence ID" value="MBB5752600.1"/>
    <property type="molecule type" value="Genomic_DNA"/>
</dbReference>
<dbReference type="InterPro" id="IPR034706">
    <property type="entry name" value="CpoB"/>
</dbReference>
<evidence type="ECO:0000256" key="2">
    <source>
        <dbReference type="SAM" id="MobiDB-lite"/>
    </source>
</evidence>
<feature type="signal peptide" evidence="1">
    <location>
        <begin position="1"/>
        <end position="24"/>
    </location>
</feature>